<evidence type="ECO:0000313" key="1">
    <source>
        <dbReference type="EMBL" id="KAG5585948.1"/>
    </source>
</evidence>
<proteinExistence type="predicted"/>
<reference evidence="1 2" key="1">
    <citation type="submission" date="2020-09" db="EMBL/GenBank/DDBJ databases">
        <title>De no assembly of potato wild relative species, Solanum commersonii.</title>
        <authorList>
            <person name="Cho K."/>
        </authorList>
    </citation>
    <scope>NUCLEOTIDE SEQUENCE [LARGE SCALE GENOMIC DNA]</scope>
    <source>
        <strain evidence="1">LZ3.2</strain>
        <tissue evidence="1">Leaf</tissue>
    </source>
</reference>
<sequence>MSEIRSILQGLVGKIAIATPQNKVLIYENRDLSPAPPMCRHKYASINFGRFYEKYKLSLASLYLDGEALEWYQWLFRKKQLSDWKHFTAKVMIQFRKQHLESQRCHLLNNWVTSVIDYQSCFEDVSSGYGDFNVLTSDIACVSSQQQNHCAQVFDDLSERPTDANSINISCKLSQLEVEDPHKVCKLTIRDTTEASFPYDLAYFVSPTAKATACENDVKSEDKNDEEEIVTIRNGKVYPQHGLGIAQCWKKMSSIPSTCSYPNLITRGITNRLGHDFLDCGDSVLNHFVVSLWVQTFQPWLPRPLSKPPFSVSLLNFLAQIEKSVEIESKFDFDGLVIIGEVDSKTIVHLYAANLSSKMQWKVLKLRNRHKLKLQVVHLTGYTIYGAIERVDLVVLHILLYDLIAMERHGQKELLKLFVGI</sequence>
<comment type="caution">
    <text evidence="1">The sequence shown here is derived from an EMBL/GenBank/DDBJ whole genome shotgun (WGS) entry which is preliminary data.</text>
</comment>
<dbReference type="OrthoDB" id="1298874at2759"/>
<gene>
    <name evidence="1" type="ORF">H5410_046382</name>
</gene>
<dbReference type="AlphaFoldDB" id="A0A9J5XFC9"/>
<keyword evidence="2" id="KW-1185">Reference proteome</keyword>
<evidence type="ECO:0008006" key="3">
    <source>
        <dbReference type="Google" id="ProtNLM"/>
    </source>
</evidence>
<dbReference type="EMBL" id="JACXVP010000009">
    <property type="protein sequence ID" value="KAG5585948.1"/>
    <property type="molecule type" value="Genomic_DNA"/>
</dbReference>
<name>A0A9J5XFC9_SOLCO</name>
<evidence type="ECO:0000313" key="2">
    <source>
        <dbReference type="Proteomes" id="UP000824120"/>
    </source>
</evidence>
<protein>
    <recommendedName>
        <fullName evidence="3">Retrotransposon gag domain-containing protein</fullName>
    </recommendedName>
</protein>
<accession>A0A9J5XFC9</accession>
<dbReference type="Proteomes" id="UP000824120">
    <property type="component" value="Chromosome 9"/>
</dbReference>
<organism evidence="1 2">
    <name type="scientific">Solanum commersonii</name>
    <name type="common">Commerson's wild potato</name>
    <name type="synonym">Commerson's nightshade</name>
    <dbReference type="NCBI Taxonomy" id="4109"/>
    <lineage>
        <taxon>Eukaryota</taxon>
        <taxon>Viridiplantae</taxon>
        <taxon>Streptophyta</taxon>
        <taxon>Embryophyta</taxon>
        <taxon>Tracheophyta</taxon>
        <taxon>Spermatophyta</taxon>
        <taxon>Magnoliopsida</taxon>
        <taxon>eudicotyledons</taxon>
        <taxon>Gunneridae</taxon>
        <taxon>Pentapetalae</taxon>
        <taxon>asterids</taxon>
        <taxon>lamiids</taxon>
        <taxon>Solanales</taxon>
        <taxon>Solanaceae</taxon>
        <taxon>Solanoideae</taxon>
        <taxon>Solaneae</taxon>
        <taxon>Solanum</taxon>
    </lineage>
</organism>